<dbReference type="EMBL" id="PFBQ01000018">
    <property type="protein sequence ID" value="PIR80975.1"/>
    <property type="molecule type" value="Genomic_DNA"/>
</dbReference>
<organism evidence="1 2">
    <name type="scientific">Candidatus Kuenenbacteria bacterium CG10_big_fil_rev_8_21_14_0_10_39_14</name>
    <dbReference type="NCBI Taxonomy" id="1974619"/>
    <lineage>
        <taxon>Bacteria</taxon>
        <taxon>Candidatus Kueneniibacteriota</taxon>
    </lineage>
</organism>
<dbReference type="AlphaFoldDB" id="A0A2H0U653"/>
<comment type="caution">
    <text evidence="1">The sequence shown here is derived from an EMBL/GenBank/DDBJ whole genome shotgun (WGS) entry which is preliminary data.</text>
</comment>
<sequence>MHKEIITADQIKLLPLVKSFSKDFGLVGGTAMALHIGHRHSIDFDLFTDKNFSNVLIKRKVSQQVKIDKLLYAETGQFNLVVNKVKMTFFKYDFKIDYAKKLDDIIKMPDLLTLAAMKAYALGMRAKWKDYVDLYFIMRDFYSLDKITKKARHIFGGEFNEKIFRTQLAYFKDVDYSEKVDYLKGFETDDEIIKKELIKFSLEF</sequence>
<protein>
    <recommendedName>
        <fullName evidence="3">Nucleotidyl transferase AbiEii/AbiGii toxin family protein</fullName>
    </recommendedName>
</protein>
<dbReference type="Pfam" id="PF08843">
    <property type="entry name" value="AbiEii"/>
    <property type="match status" value="1"/>
</dbReference>
<accession>A0A2H0U653</accession>
<name>A0A2H0U653_9BACT</name>
<evidence type="ECO:0008006" key="3">
    <source>
        <dbReference type="Google" id="ProtNLM"/>
    </source>
</evidence>
<gene>
    <name evidence="1" type="ORF">COU24_00980</name>
</gene>
<reference evidence="2" key="1">
    <citation type="submission" date="2017-09" db="EMBL/GenBank/DDBJ databases">
        <title>Depth-based differentiation of microbial function through sediment-hosted aquifers and enrichment of novel symbionts in the deep terrestrial subsurface.</title>
        <authorList>
            <person name="Probst A.J."/>
            <person name="Ladd B."/>
            <person name="Jarett J.K."/>
            <person name="Geller-Mcgrath D.E."/>
            <person name="Sieber C.M.K."/>
            <person name="Emerson J.B."/>
            <person name="Anantharaman K."/>
            <person name="Thomas B.C."/>
            <person name="Malmstrom R."/>
            <person name="Stieglmeier M."/>
            <person name="Klingl A."/>
            <person name="Woyke T."/>
            <person name="Ryan C.M."/>
            <person name="Banfield J.F."/>
        </authorList>
    </citation>
    <scope>NUCLEOTIDE SEQUENCE [LARGE SCALE GENOMIC DNA]</scope>
</reference>
<evidence type="ECO:0000313" key="2">
    <source>
        <dbReference type="Proteomes" id="UP000229128"/>
    </source>
</evidence>
<dbReference type="Proteomes" id="UP000229128">
    <property type="component" value="Unassembled WGS sequence"/>
</dbReference>
<evidence type="ECO:0000313" key="1">
    <source>
        <dbReference type="EMBL" id="PIR80975.1"/>
    </source>
</evidence>
<dbReference type="InterPro" id="IPR014942">
    <property type="entry name" value="AbiEii"/>
</dbReference>
<proteinExistence type="predicted"/>